<dbReference type="PANTHER" id="PTHR23508:SF10">
    <property type="entry name" value="CARBOXYLIC ACID TRANSPORTER PROTEIN HOMOLOG"/>
    <property type="match status" value="1"/>
</dbReference>
<evidence type="ECO:0000256" key="1">
    <source>
        <dbReference type="ARBA" id="ARBA00004141"/>
    </source>
</evidence>
<gene>
    <name evidence="6" type="ORF">PT974_02303</name>
</gene>
<evidence type="ECO:0000256" key="3">
    <source>
        <dbReference type="ARBA" id="ARBA00022989"/>
    </source>
</evidence>
<proteinExistence type="predicted"/>
<dbReference type="InterPro" id="IPR005828">
    <property type="entry name" value="MFS_sugar_transport-like"/>
</dbReference>
<dbReference type="EMBL" id="JAVFKD010000002">
    <property type="protein sequence ID" value="KAK5996955.1"/>
    <property type="molecule type" value="Genomic_DNA"/>
</dbReference>
<dbReference type="Proteomes" id="UP001338125">
    <property type="component" value="Unassembled WGS sequence"/>
</dbReference>
<keyword evidence="2 5" id="KW-0812">Transmembrane</keyword>
<comment type="subcellular location">
    <subcellularLocation>
        <location evidence="1">Membrane</location>
        <topology evidence="1">Multi-pass membrane protein</topology>
    </subcellularLocation>
</comment>
<dbReference type="Pfam" id="PF00083">
    <property type="entry name" value="Sugar_tr"/>
    <property type="match status" value="1"/>
</dbReference>
<comment type="caution">
    <text evidence="6">The sequence shown here is derived from an EMBL/GenBank/DDBJ whole genome shotgun (WGS) entry which is preliminary data.</text>
</comment>
<feature type="transmembrane region" description="Helical" evidence="5">
    <location>
        <begin position="90"/>
        <end position="112"/>
    </location>
</feature>
<name>A0ABR0SXP3_9HYPO</name>
<evidence type="ECO:0000313" key="6">
    <source>
        <dbReference type="EMBL" id="KAK5996955.1"/>
    </source>
</evidence>
<dbReference type="InterPro" id="IPR036259">
    <property type="entry name" value="MFS_trans_sf"/>
</dbReference>
<dbReference type="SUPFAM" id="SSF103473">
    <property type="entry name" value="MFS general substrate transporter"/>
    <property type="match status" value="1"/>
</dbReference>
<feature type="transmembrane region" description="Helical" evidence="5">
    <location>
        <begin position="52"/>
        <end position="70"/>
    </location>
</feature>
<reference evidence="6 7" key="1">
    <citation type="submission" date="2024-01" db="EMBL/GenBank/DDBJ databases">
        <title>Complete genome of Cladobotryum mycophilum ATHUM6906.</title>
        <authorList>
            <person name="Christinaki A.C."/>
            <person name="Myridakis A.I."/>
            <person name="Kouvelis V.N."/>
        </authorList>
    </citation>
    <scope>NUCLEOTIDE SEQUENCE [LARGE SCALE GENOMIC DNA]</scope>
    <source>
        <strain evidence="6 7">ATHUM6906</strain>
    </source>
</reference>
<organism evidence="6 7">
    <name type="scientific">Cladobotryum mycophilum</name>
    <dbReference type="NCBI Taxonomy" id="491253"/>
    <lineage>
        <taxon>Eukaryota</taxon>
        <taxon>Fungi</taxon>
        <taxon>Dikarya</taxon>
        <taxon>Ascomycota</taxon>
        <taxon>Pezizomycotina</taxon>
        <taxon>Sordariomycetes</taxon>
        <taxon>Hypocreomycetidae</taxon>
        <taxon>Hypocreales</taxon>
        <taxon>Hypocreaceae</taxon>
        <taxon>Cladobotryum</taxon>
    </lineage>
</organism>
<evidence type="ECO:0000313" key="7">
    <source>
        <dbReference type="Proteomes" id="UP001338125"/>
    </source>
</evidence>
<evidence type="ECO:0000256" key="2">
    <source>
        <dbReference type="ARBA" id="ARBA00022692"/>
    </source>
</evidence>
<keyword evidence="4 5" id="KW-0472">Membrane</keyword>
<dbReference type="Gene3D" id="1.20.1250.20">
    <property type="entry name" value="MFS general substrate transporter like domains"/>
    <property type="match status" value="1"/>
</dbReference>
<accession>A0ABR0SXP3</accession>
<protein>
    <submittedName>
        <fullName evidence="6">Carboxylic acid transporterhomolog-like protein</fullName>
    </submittedName>
</protein>
<evidence type="ECO:0000256" key="5">
    <source>
        <dbReference type="SAM" id="Phobius"/>
    </source>
</evidence>
<keyword evidence="7" id="KW-1185">Reference proteome</keyword>
<sequence>MGKNSEGVWSPDTYEGMSVGTYLSTRISSLRPPMLDLPNPIKLIGLLNAQQWAFFAVAFFAWTWDAFDFFTVSLTVSDLAKTFGKSNTDITWGITLVLMFRSVGSILFGIAADRYGRKWPFVVNNLLFIALELSALHTLRSPTPVTVTLALLVSSSYKQQQQQKREWSRPLSEPGEFQDFVICDAFPHSRKCVNGKAWQDPGFSMHLRFGPSWPWTIAVPPVLAVELGWA</sequence>
<evidence type="ECO:0000256" key="4">
    <source>
        <dbReference type="ARBA" id="ARBA00023136"/>
    </source>
</evidence>
<dbReference type="PANTHER" id="PTHR23508">
    <property type="entry name" value="CARBOXYLIC ACID TRANSPORTER PROTEIN HOMOLOG"/>
    <property type="match status" value="1"/>
</dbReference>
<keyword evidence="3 5" id="KW-1133">Transmembrane helix</keyword>